<reference evidence="2" key="6">
    <citation type="journal article" date="2020" name="Extremophiles">
        <title>Extremophilic models for astrobiology: haloarchaeal survival strategies and pigments for remote sensing.</title>
        <authorList>
            <person name="DasSarma S."/>
            <person name="DasSarma P."/>
            <person name="Laye V.J."/>
            <person name="Schwieterman E.W."/>
        </authorList>
    </citation>
    <scope>NUCLEOTIDE SEQUENCE</scope>
    <source>
        <strain evidence="2">ATCC 49239</strain>
        <plasmid evidence="2 4">pHLAC01</plasmid>
    </source>
</reference>
<proteinExistence type="predicted"/>
<reference evidence="2 4" key="3">
    <citation type="journal article" date="2016" name="Stand. Genomic Sci.">
        <title>Complete genome sequence of the Antarctic Halorubrum lacusprofundi type strain ACAM 34.</title>
        <authorList>
            <person name="Anderson I.J."/>
            <person name="DasSarma P."/>
            <person name="Lucas S."/>
            <person name="Copeland A."/>
            <person name="Lapidus A."/>
            <person name="Del Rio T.G."/>
            <person name="Tice H."/>
            <person name="Dalin E."/>
            <person name="Bruce D.C."/>
            <person name="Goodwin L."/>
            <person name="Pitluck S."/>
            <person name="Sims D."/>
            <person name="Brettin T.S."/>
            <person name="Detter J.C."/>
            <person name="Han C.S."/>
            <person name="Larimer F."/>
            <person name="Hauser L."/>
            <person name="Land M."/>
            <person name="Ivanova N."/>
            <person name="Richardson P."/>
            <person name="Cavicchioli R."/>
            <person name="DasSarma S."/>
            <person name="Woese C.R."/>
            <person name="Kyrpides N.C."/>
        </authorList>
    </citation>
    <scope>NUCLEOTIDE SEQUENCE [LARGE SCALE GENOMIC DNA]</scope>
    <source>
        <strain evidence="2">ATCC 49239</strain>
        <strain evidence="4">ATCC 49239 / DSM 5036 / JCM 8891 / ACAM 34</strain>
        <plasmid evidence="2 4">pHLAC01</plasmid>
    </source>
</reference>
<reference evidence="2" key="1">
    <citation type="journal article" date="2013" name="BMC Biotechnol.">
        <title>Cloning, overexpression, purification, and characterization of a polyextremophilic beta-galactosidase from the Antarctic haloarchaeon Halorubrum lacusprofundi.</title>
        <authorList>
            <person name="Karan R."/>
            <person name="Capes M.D."/>
            <person name="DasSarma P."/>
            <person name="DasSarma S."/>
        </authorList>
    </citation>
    <scope>NUCLEOTIDE SEQUENCE</scope>
    <source>
        <strain evidence="2">ATCC 49239</strain>
        <plasmid evidence="2 4">pHLAC01</plasmid>
    </source>
</reference>
<dbReference type="KEGG" id="hla:Hlac_3563"/>
<dbReference type="InterPro" id="IPR055860">
    <property type="entry name" value="DUF7437"/>
</dbReference>
<dbReference type="Proteomes" id="UP000000740">
    <property type="component" value="Plasmid pHLAC01"/>
</dbReference>
<feature type="domain" description="DUF7437" evidence="1">
    <location>
        <begin position="21"/>
        <end position="82"/>
    </location>
</feature>
<geneLocation type="plasmid" evidence="2 4">
    <name>pHLAC01</name>
</geneLocation>
<protein>
    <recommendedName>
        <fullName evidence="1">DUF7437 domain-containing protein</fullName>
    </recommendedName>
</protein>
<dbReference type="eggNOG" id="arCOG04498">
    <property type="taxonomic scope" value="Archaea"/>
</dbReference>
<dbReference type="KEGG" id="hla:Hlac_3508"/>
<organism evidence="2 4">
    <name type="scientific">Halorubrum lacusprofundi (strain ATCC 49239 / DSM 5036 / JCM 8891 / ACAM 34)</name>
    <dbReference type="NCBI Taxonomy" id="416348"/>
    <lineage>
        <taxon>Archaea</taxon>
        <taxon>Methanobacteriati</taxon>
        <taxon>Methanobacteriota</taxon>
        <taxon>Stenosarchaea group</taxon>
        <taxon>Halobacteria</taxon>
        <taxon>Halobacteriales</taxon>
        <taxon>Haloferacaceae</taxon>
        <taxon>Halorubrum</taxon>
    </lineage>
</organism>
<keyword evidence="2" id="KW-0614">Plasmid</keyword>
<reference evidence="2" key="2">
    <citation type="journal article" date="2013" name="PLoS ONE">
        <title>Amino acid substitutions in cold-adapted proteins from Halorubrum lacusprofundi, an extremely halophilic microbe from antarctica.</title>
        <authorList>
            <person name="Dassarma S."/>
            <person name="Capes M.D."/>
            <person name="Karan R."/>
            <person name="Dassarma P."/>
        </authorList>
    </citation>
    <scope>NUCLEOTIDE SEQUENCE</scope>
    <source>
        <strain evidence="2">ATCC 49239</strain>
        <plasmid evidence="2 4">pHLAC01</plasmid>
    </source>
</reference>
<dbReference type="EMBL" id="CP001367">
    <property type="protein sequence ID" value="ACM59017.1"/>
    <property type="molecule type" value="Genomic_DNA"/>
</dbReference>
<dbReference type="RefSeq" id="WP_012660218.1">
    <property type="nucleotide sequence ID" value="NC_012030.1"/>
</dbReference>
<name>B9LX26_HALLT</name>
<evidence type="ECO:0000313" key="4">
    <source>
        <dbReference type="Proteomes" id="UP000000740"/>
    </source>
</evidence>
<dbReference type="GeneID" id="7402406"/>
<dbReference type="EMBL" id="CP001367">
    <property type="protein sequence ID" value="ACM59070.1"/>
    <property type="molecule type" value="Genomic_DNA"/>
</dbReference>
<evidence type="ECO:0000259" key="1">
    <source>
        <dbReference type="Pfam" id="PF24218"/>
    </source>
</evidence>
<reference evidence="2" key="5">
    <citation type="journal article" date="2018" name="Astrobiology">
        <title>An Antarctic Extreme Halophile and Its Polyextremophilic Enzyme: Effects of Perchlorate Salts.</title>
        <authorList>
            <person name="Laye V.J."/>
            <person name="DasSarma S."/>
        </authorList>
    </citation>
    <scope>NUCLEOTIDE SEQUENCE</scope>
    <source>
        <strain evidence="2">ATCC 49239</strain>
        <plasmid evidence="2 4">pHLAC01</plasmid>
    </source>
</reference>
<reference evidence="2" key="4">
    <citation type="journal article" date="2017" name="Proc. Natl. Acad. Sci. U.S.A.">
        <title>Key amino acid residues conferring enhanced enzyme activity at cold temperatures in an Antarctic polyextremophilic beta-galactosidase.</title>
        <authorList>
            <person name="Laye V.J."/>
            <person name="Karan R."/>
            <person name="Kim J.M."/>
            <person name="Pecher W.T."/>
            <person name="DasSarma P."/>
            <person name="DasSarma S."/>
        </authorList>
    </citation>
    <scope>NUCLEOTIDE SEQUENCE</scope>
    <source>
        <strain evidence="2">ATCC 49239</strain>
        <plasmid evidence="2 4">pHLAC01</plasmid>
    </source>
</reference>
<sequence length="98" mass="11302">MTDTDEIKGTATFQAVLDADRDDIQVFRREHGDDKLAEALEVTIDFLNAEMTRRMAETELRVSNYAGITITNEIEEVVREMHGGDPWLDRQLRDDVFE</sequence>
<dbReference type="AlphaFoldDB" id="B9LX26"/>
<dbReference type="HOGENOM" id="CLU_2327191_0_0_2"/>
<dbReference type="Pfam" id="PF24218">
    <property type="entry name" value="DUF7437"/>
    <property type="match status" value="1"/>
</dbReference>
<gene>
    <name evidence="2" type="ordered locus">Hlac_3508</name>
    <name evidence="3" type="ordered locus">Hlac_3563</name>
</gene>
<keyword evidence="4" id="KW-1185">Reference proteome</keyword>
<evidence type="ECO:0000313" key="3">
    <source>
        <dbReference type="EMBL" id="ACM59070.1"/>
    </source>
</evidence>
<evidence type="ECO:0000313" key="2">
    <source>
        <dbReference type="EMBL" id="ACM59017.1"/>
    </source>
</evidence>
<accession>B9LX26</accession>